<dbReference type="AlphaFoldDB" id="I7M3E5"/>
<dbReference type="GeneID" id="7843422"/>
<proteinExistence type="predicted"/>
<name>I7M3E5_TETTS</name>
<feature type="transmembrane region" description="Helical" evidence="1">
    <location>
        <begin position="51"/>
        <end position="74"/>
    </location>
</feature>
<keyword evidence="3" id="KW-1185">Reference proteome</keyword>
<reference evidence="3" key="1">
    <citation type="journal article" date="2006" name="PLoS Biol.">
        <title>Macronuclear genome sequence of the ciliate Tetrahymena thermophila, a model eukaryote.</title>
        <authorList>
            <person name="Eisen J.A."/>
            <person name="Coyne R.S."/>
            <person name="Wu M."/>
            <person name="Wu D."/>
            <person name="Thiagarajan M."/>
            <person name="Wortman J.R."/>
            <person name="Badger J.H."/>
            <person name="Ren Q."/>
            <person name="Amedeo P."/>
            <person name="Jones K.M."/>
            <person name="Tallon L.J."/>
            <person name="Delcher A.L."/>
            <person name="Salzberg S.L."/>
            <person name="Silva J.C."/>
            <person name="Haas B.J."/>
            <person name="Majoros W.H."/>
            <person name="Farzad M."/>
            <person name="Carlton J.M."/>
            <person name="Smith R.K. Jr."/>
            <person name="Garg J."/>
            <person name="Pearlman R.E."/>
            <person name="Karrer K.M."/>
            <person name="Sun L."/>
            <person name="Manning G."/>
            <person name="Elde N.C."/>
            <person name="Turkewitz A.P."/>
            <person name="Asai D.J."/>
            <person name="Wilkes D.E."/>
            <person name="Wang Y."/>
            <person name="Cai H."/>
            <person name="Collins K."/>
            <person name="Stewart B.A."/>
            <person name="Lee S.R."/>
            <person name="Wilamowska K."/>
            <person name="Weinberg Z."/>
            <person name="Ruzzo W.L."/>
            <person name="Wloga D."/>
            <person name="Gaertig J."/>
            <person name="Frankel J."/>
            <person name="Tsao C.-C."/>
            <person name="Gorovsky M.A."/>
            <person name="Keeling P.J."/>
            <person name="Waller R.F."/>
            <person name="Patron N.J."/>
            <person name="Cherry J.M."/>
            <person name="Stover N.A."/>
            <person name="Krieger C.J."/>
            <person name="del Toro C."/>
            <person name="Ryder H.F."/>
            <person name="Williamson S.C."/>
            <person name="Barbeau R.A."/>
            <person name="Hamilton E.P."/>
            <person name="Orias E."/>
        </authorList>
    </citation>
    <scope>NUCLEOTIDE SEQUENCE [LARGE SCALE GENOMIC DNA]</scope>
    <source>
        <strain evidence="3">SB210</strain>
    </source>
</reference>
<evidence type="ECO:0000313" key="3">
    <source>
        <dbReference type="Proteomes" id="UP000009168"/>
    </source>
</evidence>
<evidence type="ECO:0000256" key="1">
    <source>
        <dbReference type="SAM" id="Phobius"/>
    </source>
</evidence>
<evidence type="ECO:0000313" key="2">
    <source>
        <dbReference type="EMBL" id="EAS02993.1"/>
    </source>
</evidence>
<sequence>MEVYVQIEEKFRRKLYSSQQQPNALNNNKTTTTTTSNATICYKIIQSPRKVLCIGLRVLCASSCIKLLLIGLYMRCDPVLFLKFLKNF</sequence>
<keyword evidence="1" id="KW-0472">Membrane</keyword>
<dbReference type="RefSeq" id="XP_001023238.1">
    <property type="nucleotide sequence ID" value="XM_001023238.1"/>
</dbReference>
<keyword evidence="1" id="KW-1133">Transmembrane helix</keyword>
<dbReference type="KEGG" id="tet:TTHERM_00494540"/>
<protein>
    <submittedName>
        <fullName evidence="2">Transmembrane protein, putative</fullName>
    </submittedName>
</protein>
<organism evidence="2 3">
    <name type="scientific">Tetrahymena thermophila (strain SB210)</name>
    <dbReference type="NCBI Taxonomy" id="312017"/>
    <lineage>
        <taxon>Eukaryota</taxon>
        <taxon>Sar</taxon>
        <taxon>Alveolata</taxon>
        <taxon>Ciliophora</taxon>
        <taxon>Intramacronucleata</taxon>
        <taxon>Oligohymenophorea</taxon>
        <taxon>Hymenostomatida</taxon>
        <taxon>Tetrahymenina</taxon>
        <taxon>Tetrahymenidae</taxon>
        <taxon>Tetrahymena</taxon>
    </lineage>
</organism>
<accession>I7M3E5</accession>
<dbReference type="InParanoid" id="I7M3E5"/>
<keyword evidence="1 2" id="KW-0812">Transmembrane</keyword>
<dbReference type="HOGENOM" id="CLU_2473921_0_0_1"/>
<gene>
    <name evidence="2" type="ORF">TTHERM_00494540</name>
</gene>
<dbReference type="Proteomes" id="UP000009168">
    <property type="component" value="Unassembled WGS sequence"/>
</dbReference>
<dbReference type="EMBL" id="GG662512">
    <property type="protein sequence ID" value="EAS02993.1"/>
    <property type="molecule type" value="Genomic_DNA"/>
</dbReference>